<sequence>MGTSLSILAGIICLALGSYQAWATHKLFHFVKTKGGKSTSPFFLMTIWSTWIITAALFVAGFYLIFVLSATF</sequence>
<comment type="caution">
    <text evidence="2">The sequence shown here is derived from an EMBL/GenBank/DDBJ whole genome shotgun (WGS) entry which is preliminary data.</text>
</comment>
<evidence type="ECO:0008006" key="4">
    <source>
        <dbReference type="Google" id="ProtNLM"/>
    </source>
</evidence>
<reference evidence="2 3" key="1">
    <citation type="submission" date="2013-03" db="EMBL/GenBank/DDBJ databases">
        <title>The Genome Sequence of Enterococcus sulfureus ATCC_49903 (PacBio/Illumina hybrid assembly).</title>
        <authorList>
            <consortium name="The Broad Institute Genomics Platform"/>
            <consortium name="The Broad Institute Genome Sequencing Center for Infectious Disease"/>
            <person name="Earl A."/>
            <person name="Russ C."/>
            <person name="Gilmore M."/>
            <person name="Surin D."/>
            <person name="Walker B."/>
            <person name="Young S."/>
            <person name="Zeng Q."/>
            <person name="Gargeya S."/>
            <person name="Fitzgerald M."/>
            <person name="Haas B."/>
            <person name="Abouelleil A."/>
            <person name="Allen A.W."/>
            <person name="Alvarado L."/>
            <person name="Arachchi H.M."/>
            <person name="Berlin A.M."/>
            <person name="Chapman S.B."/>
            <person name="Gainer-Dewar J."/>
            <person name="Goldberg J."/>
            <person name="Griggs A."/>
            <person name="Gujja S."/>
            <person name="Hansen M."/>
            <person name="Howarth C."/>
            <person name="Imamovic A."/>
            <person name="Ireland A."/>
            <person name="Larimer J."/>
            <person name="McCowan C."/>
            <person name="Murphy C."/>
            <person name="Pearson M."/>
            <person name="Poon T.W."/>
            <person name="Priest M."/>
            <person name="Roberts A."/>
            <person name="Saif S."/>
            <person name="Shea T."/>
            <person name="Sisk P."/>
            <person name="Sykes S."/>
            <person name="Wortman J."/>
            <person name="Nusbaum C."/>
            <person name="Birren B."/>
        </authorList>
    </citation>
    <scope>NUCLEOTIDE SEQUENCE [LARGE SCALE GENOMIC DNA]</scope>
    <source>
        <strain evidence="2 3">ATCC 49903</strain>
    </source>
</reference>
<dbReference type="AlphaFoldDB" id="S0L4D9"/>
<evidence type="ECO:0000313" key="2">
    <source>
        <dbReference type="EMBL" id="EOT86326.1"/>
    </source>
</evidence>
<protein>
    <recommendedName>
        <fullName evidence="4">Immunity protein</fullName>
    </recommendedName>
</protein>
<keyword evidence="1" id="KW-0812">Transmembrane</keyword>
<keyword evidence="1" id="KW-1133">Transmembrane helix</keyword>
<name>S0L4D9_9ENTE</name>
<dbReference type="STRING" id="1140003.OMY_01508"/>
<keyword evidence="3" id="KW-1185">Reference proteome</keyword>
<dbReference type="Proteomes" id="UP000015961">
    <property type="component" value="Unassembled WGS sequence"/>
</dbReference>
<evidence type="ECO:0000256" key="1">
    <source>
        <dbReference type="SAM" id="Phobius"/>
    </source>
</evidence>
<accession>S0L4D9</accession>
<keyword evidence="1" id="KW-0472">Membrane</keyword>
<gene>
    <name evidence="2" type="ORF">I573_01081</name>
</gene>
<proteinExistence type="predicted"/>
<dbReference type="PATRIC" id="fig|1140003.3.peg.1455"/>
<feature type="transmembrane region" description="Helical" evidence="1">
    <location>
        <begin position="47"/>
        <end position="68"/>
    </location>
</feature>
<evidence type="ECO:0000313" key="3">
    <source>
        <dbReference type="Proteomes" id="UP000015961"/>
    </source>
</evidence>
<dbReference type="RefSeq" id="WP_016185949.1">
    <property type="nucleotide sequence ID" value="NZ_ASWO01000003.1"/>
</dbReference>
<organism evidence="2 3">
    <name type="scientific">Enterococcus sulfureus ATCC 49903</name>
    <dbReference type="NCBI Taxonomy" id="1140003"/>
    <lineage>
        <taxon>Bacteria</taxon>
        <taxon>Bacillati</taxon>
        <taxon>Bacillota</taxon>
        <taxon>Bacilli</taxon>
        <taxon>Lactobacillales</taxon>
        <taxon>Enterococcaceae</taxon>
        <taxon>Enterococcus</taxon>
    </lineage>
</organism>
<dbReference type="EMBL" id="ASWO01000003">
    <property type="protein sequence ID" value="EOT86326.1"/>
    <property type="molecule type" value="Genomic_DNA"/>
</dbReference>